<dbReference type="RefSeq" id="WP_076348386.1">
    <property type="nucleotide sequence ID" value="NZ_CP019082.1"/>
</dbReference>
<dbReference type="AlphaFoldDB" id="A0A1U7CTX1"/>
<accession>A0A1U7CTX1</accession>
<sequence length="442" mass="48220">MARYLFTVWPFVGHINPFMSVARALKARGHEVAFYSSESTRATIEPQGVVLFPFNHLREAPIWEAVQAAETRATLGWHSPRLLIRAFRDWLAGTLPEQVADIQEIIEEWRPDVVVTETGMWGPIVILGETSPVPVAILTTLMGCLIPGPDAPPGGPGLPSPRTFRTRLLAKAVTKLGDVLAVGVRRHVNMIRASHGLAPMESSVNAHMARLPLYLIPSVREIDYDRRDLPPSVHYVGPCVWNKADGAPAPAWLDQLPTDEPWVHVTEGTAHYQDPVVLRAAARGLANLPMQAILTTGSQRDPDELGLGPIAPNIRVERWVSHSDLLPRCSVLVTTGGAGTVLTALQLGVPLIIVPTHWDKPDNARRVVEAGASLRLTPRRCTPAGLRAAVERVLNEPSFRLNARRIARIMADHPGPVGAAELLESLAMRSSTASERAETLAH</sequence>
<dbReference type="KEGG" id="pbor:BSF38_03888"/>
<evidence type="ECO:0000313" key="3">
    <source>
        <dbReference type="Proteomes" id="UP000186309"/>
    </source>
</evidence>
<keyword evidence="3" id="KW-1185">Reference proteome</keyword>
<dbReference type="PANTHER" id="PTHR48050">
    <property type="entry name" value="STEROL 3-BETA-GLUCOSYLTRANSFERASE"/>
    <property type="match status" value="1"/>
</dbReference>
<protein>
    <submittedName>
        <fullName evidence="2">GT1 family glycosyltransferase</fullName>
    </submittedName>
</protein>
<gene>
    <name evidence="2" type="ORF">BSF38_03888</name>
</gene>
<dbReference type="GO" id="GO:0008194">
    <property type="term" value="F:UDP-glycosyltransferase activity"/>
    <property type="evidence" value="ECO:0007669"/>
    <property type="project" value="InterPro"/>
</dbReference>
<evidence type="ECO:0000259" key="1">
    <source>
        <dbReference type="Pfam" id="PF06722"/>
    </source>
</evidence>
<dbReference type="InterPro" id="IPR010610">
    <property type="entry name" value="EryCIII-like_C"/>
</dbReference>
<evidence type="ECO:0000313" key="2">
    <source>
        <dbReference type="EMBL" id="APW62349.1"/>
    </source>
</evidence>
<reference evidence="3" key="1">
    <citation type="submission" date="2016-12" db="EMBL/GenBank/DDBJ databases">
        <title>Comparative genomics of four Isosphaeraceae planctomycetes: a common pool of plasmids and glycoside hydrolase genes.</title>
        <authorList>
            <person name="Ivanova A."/>
        </authorList>
    </citation>
    <scope>NUCLEOTIDE SEQUENCE [LARGE SCALE GENOMIC DNA]</scope>
    <source>
        <strain evidence="3">PX4</strain>
    </source>
</reference>
<dbReference type="OrthoDB" id="9805366at2"/>
<keyword evidence="2" id="KW-0808">Transferase</keyword>
<feature type="domain" description="Erythromycin biosynthesis protein CIII-like C-terminal" evidence="1">
    <location>
        <begin position="306"/>
        <end position="425"/>
    </location>
</feature>
<dbReference type="CDD" id="cd03784">
    <property type="entry name" value="GT1_Gtf-like"/>
    <property type="match status" value="1"/>
</dbReference>
<proteinExistence type="predicted"/>
<dbReference type="Proteomes" id="UP000186309">
    <property type="component" value="Chromosome"/>
</dbReference>
<dbReference type="InterPro" id="IPR050426">
    <property type="entry name" value="Glycosyltransferase_28"/>
</dbReference>
<dbReference type="GO" id="GO:0016758">
    <property type="term" value="F:hexosyltransferase activity"/>
    <property type="evidence" value="ECO:0007669"/>
    <property type="project" value="UniProtKB-ARBA"/>
</dbReference>
<dbReference type="SUPFAM" id="SSF53756">
    <property type="entry name" value="UDP-Glycosyltransferase/glycogen phosphorylase"/>
    <property type="match status" value="1"/>
</dbReference>
<name>A0A1U7CTX1_9BACT</name>
<dbReference type="Gene3D" id="3.40.50.2000">
    <property type="entry name" value="Glycogen Phosphorylase B"/>
    <property type="match status" value="2"/>
</dbReference>
<dbReference type="EMBL" id="CP019082">
    <property type="protein sequence ID" value="APW62349.1"/>
    <property type="molecule type" value="Genomic_DNA"/>
</dbReference>
<dbReference type="STRING" id="1387353.BSF38_03888"/>
<dbReference type="InterPro" id="IPR002213">
    <property type="entry name" value="UDP_glucos_trans"/>
</dbReference>
<dbReference type="PANTHER" id="PTHR48050:SF13">
    <property type="entry name" value="STEROL 3-BETA-GLUCOSYLTRANSFERASE UGT80A2"/>
    <property type="match status" value="1"/>
</dbReference>
<dbReference type="FunFam" id="3.40.50.2000:FF:000072">
    <property type="entry name" value="Glycosyl transferase"/>
    <property type="match status" value="1"/>
</dbReference>
<organism evidence="2 3">
    <name type="scientific">Paludisphaera borealis</name>
    <dbReference type="NCBI Taxonomy" id="1387353"/>
    <lineage>
        <taxon>Bacteria</taxon>
        <taxon>Pseudomonadati</taxon>
        <taxon>Planctomycetota</taxon>
        <taxon>Planctomycetia</taxon>
        <taxon>Isosphaerales</taxon>
        <taxon>Isosphaeraceae</taxon>
        <taxon>Paludisphaera</taxon>
    </lineage>
</organism>
<dbReference type="Pfam" id="PF06722">
    <property type="entry name" value="EryCIII-like_C"/>
    <property type="match status" value="1"/>
</dbReference>
<dbReference type="GO" id="GO:0017000">
    <property type="term" value="P:antibiotic biosynthetic process"/>
    <property type="evidence" value="ECO:0007669"/>
    <property type="project" value="UniProtKB-ARBA"/>
</dbReference>